<evidence type="ECO:0000313" key="2">
    <source>
        <dbReference type="Proteomes" id="UP001233112"/>
    </source>
</evidence>
<sequence>MQDELAVNFLAEEDGRCMGGLSGYSSMYQIGYVETLLVAEAHR</sequence>
<dbReference type="RefSeq" id="WP_274784749.1">
    <property type="nucleotide sequence ID" value="NZ_CP132482.1"/>
</dbReference>
<proteinExistence type="predicted"/>
<accession>A0ABY9L5T0</accession>
<gene>
    <name evidence="1" type="ORF">LACPH_001138</name>
</gene>
<dbReference type="Proteomes" id="UP001233112">
    <property type="component" value="Chromosome"/>
</dbReference>
<reference evidence="1 2" key="1">
    <citation type="submission" date="2023-08" db="EMBL/GenBank/DDBJ databases">
        <authorList>
            <person name="Buchebner-Jance M."/>
        </authorList>
    </citation>
    <scope>NUCLEOTIDE SEQUENCE [LARGE SCALE GENOMIC DNA]</scope>
    <source>
        <strain evidence="1 2">NCIMB 15471</strain>
    </source>
</reference>
<organism evidence="1 2">
    <name type="scientific">Lacticaseibacillus parahuelsenbergensis</name>
    <dbReference type="NCBI Taxonomy" id="3068305"/>
    <lineage>
        <taxon>Bacteria</taxon>
        <taxon>Bacillati</taxon>
        <taxon>Bacillota</taxon>
        <taxon>Bacilli</taxon>
        <taxon>Lactobacillales</taxon>
        <taxon>Lactobacillaceae</taxon>
        <taxon>Lacticaseibacillus</taxon>
    </lineage>
</organism>
<dbReference type="EMBL" id="CP132482">
    <property type="protein sequence ID" value="WLV79099.1"/>
    <property type="molecule type" value="Genomic_DNA"/>
</dbReference>
<protein>
    <submittedName>
        <fullName evidence="1">Uncharacterized protein</fullName>
    </submittedName>
</protein>
<name>A0ABY9L5T0_9LACO</name>
<keyword evidence="2" id="KW-1185">Reference proteome</keyword>
<evidence type="ECO:0000313" key="1">
    <source>
        <dbReference type="EMBL" id="WLV79099.1"/>
    </source>
</evidence>